<reference evidence="5 6" key="1">
    <citation type="journal article" date="2016" name="Mol. Biol. Evol.">
        <title>Comparative Genomics of Early-Diverging Mushroom-Forming Fungi Provides Insights into the Origins of Lignocellulose Decay Capabilities.</title>
        <authorList>
            <person name="Nagy L.G."/>
            <person name="Riley R."/>
            <person name="Tritt A."/>
            <person name="Adam C."/>
            <person name="Daum C."/>
            <person name="Floudas D."/>
            <person name="Sun H."/>
            <person name="Yadav J.S."/>
            <person name="Pangilinan J."/>
            <person name="Larsson K.H."/>
            <person name="Matsuura K."/>
            <person name="Barry K."/>
            <person name="Labutti K."/>
            <person name="Kuo R."/>
            <person name="Ohm R.A."/>
            <person name="Bhattacharya S.S."/>
            <person name="Shirouzu T."/>
            <person name="Yoshinaga Y."/>
            <person name="Martin F.M."/>
            <person name="Grigoriev I.V."/>
            <person name="Hibbett D.S."/>
        </authorList>
    </citation>
    <scope>NUCLEOTIDE SEQUENCE [LARGE SCALE GENOMIC DNA]</scope>
    <source>
        <strain evidence="5 6">HHB12029</strain>
    </source>
</reference>
<keyword evidence="2" id="KW-0413">Isomerase</keyword>
<evidence type="ECO:0000256" key="3">
    <source>
        <dbReference type="SAM" id="MobiDB-lite"/>
    </source>
</evidence>
<dbReference type="OrthoDB" id="424794at2759"/>
<dbReference type="InterPro" id="IPR050188">
    <property type="entry name" value="RluA_PseudoU_synthase"/>
</dbReference>
<dbReference type="NCBIfam" id="TIGR00005">
    <property type="entry name" value="rluA_subfam"/>
    <property type="match status" value="1"/>
</dbReference>
<dbReference type="InParanoid" id="A0A165KR84"/>
<feature type="domain" description="Pseudouridine synthase RsuA/RluA-like" evidence="4">
    <location>
        <begin position="109"/>
        <end position="256"/>
    </location>
</feature>
<dbReference type="InterPro" id="IPR006224">
    <property type="entry name" value="PsdUridine_synth_RluA-like_CS"/>
</dbReference>
<sequence>MDFAPFALSQTRPGLKKVRPYWHPYRTNAKERWLGREMLELISSEFRDRSVEYYRYALEAGVTTVNGKPATPDLIVKNGDRIENIVHRHEPPVTATPVRILHVDKEREFIVVDKPGSIPVHATGRYFKNSLVEILRNEHGIPKPYTVNRLDRLTSGLMIIATSAARARILCDEFLNKAIKKEYIARCIGCFPEGEVVCDQPMLTVDRQMGLNIVHSDGKPAKTIFTRLFYDPKTDSSVLHCQPVTGRSHQIRVHLQYLGYPIANDPVYSDRKVWGQELGRGGLSFPSAADTTATSDVAPDTQAAQPARDASFHSALSLSAPYGSSVIPNPKATKALPRETGEDIGAASPIPLTREAVGIIARLRNMKDEGEDWSRWRDVIFRAKESLKPKPPVPGLAEADSEEPFEPAVHVGPDGRSTLYCPECYLPLHPDPSPEKLYIFLHAKKYSTAEWSFETEMPAWAQPGFEWER</sequence>
<dbReference type="GO" id="GO:0000455">
    <property type="term" value="P:enzyme-directed rRNA pseudouridine synthesis"/>
    <property type="evidence" value="ECO:0007669"/>
    <property type="project" value="TreeGrafter"/>
</dbReference>
<dbReference type="AlphaFoldDB" id="A0A165KR84"/>
<dbReference type="FunCoup" id="A0A165KR84">
    <property type="interactions" value="356"/>
</dbReference>
<comment type="function">
    <text evidence="2">Responsible for synthesis of pseudouridine from uracil.</text>
</comment>
<comment type="similarity">
    <text evidence="2">Belongs to the pseudouridine synthase RluA family.</text>
</comment>
<accession>A0A165KR84</accession>
<dbReference type="PANTHER" id="PTHR21600">
    <property type="entry name" value="MITOCHONDRIAL RNA PSEUDOURIDINE SYNTHASE"/>
    <property type="match status" value="1"/>
</dbReference>
<comment type="catalytic activity">
    <reaction evidence="2">
        <text>a uridine in RNA = a pseudouridine in RNA</text>
        <dbReference type="Rhea" id="RHEA:48348"/>
        <dbReference type="Rhea" id="RHEA-COMP:12068"/>
        <dbReference type="Rhea" id="RHEA-COMP:12069"/>
        <dbReference type="ChEBI" id="CHEBI:65314"/>
        <dbReference type="ChEBI" id="CHEBI:65315"/>
    </reaction>
</comment>
<keyword evidence="6" id="KW-1185">Reference proteome</keyword>
<dbReference type="CDD" id="cd02557">
    <property type="entry name" value="PseudoU_synth_ScRIB2"/>
    <property type="match status" value="1"/>
</dbReference>
<dbReference type="InterPro" id="IPR006145">
    <property type="entry name" value="PsdUridine_synth_RsuA/RluA"/>
</dbReference>
<dbReference type="Proteomes" id="UP000077266">
    <property type="component" value="Unassembled WGS sequence"/>
</dbReference>
<protein>
    <recommendedName>
        <fullName evidence="2">Pseudouridine synthase</fullName>
        <ecNumber evidence="2">5.4.99.-</ecNumber>
    </recommendedName>
</protein>
<evidence type="ECO:0000256" key="1">
    <source>
        <dbReference type="PIRSR" id="PIRSR606225-1"/>
    </source>
</evidence>
<evidence type="ECO:0000313" key="6">
    <source>
        <dbReference type="Proteomes" id="UP000077266"/>
    </source>
</evidence>
<dbReference type="InterPro" id="IPR020103">
    <property type="entry name" value="PsdUridine_synth_cat_dom_sf"/>
</dbReference>
<dbReference type="EC" id="5.4.99.-" evidence="2"/>
<feature type="active site" evidence="1">
    <location>
        <position position="151"/>
    </location>
</feature>
<dbReference type="Pfam" id="PF00849">
    <property type="entry name" value="PseudoU_synth_2"/>
    <property type="match status" value="1"/>
</dbReference>
<dbReference type="PANTHER" id="PTHR21600:SF40">
    <property type="entry name" value="PSEUDOURIDYLATE SYNTHASE RPUSD2"/>
    <property type="match status" value="1"/>
</dbReference>
<evidence type="ECO:0000313" key="5">
    <source>
        <dbReference type="EMBL" id="KZV96732.1"/>
    </source>
</evidence>
<feature type="compositionally biased region" description="Low complexity" evidence="3">
    <location>
        <begin position="286"/>
        <end position="301"/>
    </location>
</feature>
<gene>
    <name evidence="5" type="ORF">EXIGLDRAFT_670850</name>
</gene>
<evidence type="ECO:0000256" key="2">
    <source>
        <dbReference type="RuleBase" id="RU362028"/>
    </source>
</evidence>
<dbReference type="STRING" id="1314781.A0A165KR84"/>
<dbReference type="EMBL" id="KV425939">
    <property type="protein sequence ID" value="KZV96732.1"/>
    <property type="molecule type" value="Genomic_DNA"/>
</dbReference>
<dbReference type="InterPro" id="IPR006225">
    <property type="entry name" value="PsdUridine_synth_RluC/D"/>
</dbReference>
<organism evidence="5 6">
    <name type="scientific">Exidia glandulosa HHB12029</name>
    <dbReference type="NCBI Taxonomy" id="1314781"/>
    <lineage>
        <taxon>Eukaryota</taxon>
        <taxon>Fungi</taxon>
        <taxon>Dikarya</taxon>
        <taxon>Basidiomycota</taxon>
        <taxon>Agaricomycotina</taxon>
        <taxon>Agaricomycetes</taxon>
        <taxon>Auriculariales</taxon>
        <taxon>Exidiaceae</taxon>
        <taxon>Exidia</taxon>
    </lineage>
</organism>
<dbReference type="GO" id="GO:0003723">
    <property type="term" value="F:RNA binding"/>
    <property type="evidence" value="ECO:0007669"/>
    <property type="project" value="InterPro"/>
</dbReference>
<evidence type="ECO:0000259" key="4">
    <source>
        <dbReference type="Pfam" id="PF00849"/>
    </source>
</evidence>
<dbReference type="PROSITE" id="PS01129">
    <property type="entry name" value="PSI_RLU"/>
    <property type="match status" value="1"/>
</dbReference>
<dbReference type="GO" id="GO:0009982">
    <property type="term" value="F:pseudouridine synthase activity"/>
    <property type="evidence" value="ECO:0007669"/>
    <property type="project" value="InterPro"/>
</dbReference>
<feature type="region of interest" description="Disordered" evidence="3">
    <location>
        <begin position="285"/>
        <end position="310"/>
    </location>
</feature>
<proteinExistence type="inferred from homology"/>
<dbReference type="SUPFAM" id="SSF55120">
    <property type="entry name" value="Pseudouridine synthase"/>
    <property type="match status" value="1"/>
</dbReference>
<name>A0A165KR84_EXIGL</name>
<dbReference type="Gene3D" id="3.30.2350.10">
    <property type="entry name" value="Pseudouridine synthase"/>
    <property type="match status" value="1"/>
</dbReference>